<feature type="domain" description="Gfo/Idh/MocA-like oxidoreductase N-terminal" evidence="1">
    <location>
        <begin position="6"/>
        <end position="120"/>
    </location>
</feature>
<dbReference type="PANTHER" id="PTHR43249:SF1">
    <property type="entry name" value="D-GLUCOSIDE 3-DEHYDROGENASE"/>
    <property type="match status" value="1"/>
</dbReference>
<evidence type="ECO:0000259" key="2">
    <source>
        <dbReference type="Pfam" id="PF22725"/>
    </source>
</evidence>
<evidence type="ECO:0000313" key="3">
    <source>
        <dbReference type="EMBL" id="MFB5684064.1"/>
    </source>
</evidence>
<protein>
    <submittedName>
        <fullName evidence="3">Gfo/Idh/MocA family protein</fullName>
    </submittedName>
</protein>
<evidence type="ECO:0000259" key="1">
    <source>
        <dbReference type="Pfam" id="PF01408"/>
    </source>
</evidence>
<comment type="caution">
    <text evidence="3">The sequence shown here is derived from an EMBL/GenBank/DDBJ whole genome shotgun (WGS) entry which is preliminary data.</text>
</comment>
<gene>
    <name evidence="3" type="ORF">ACE3NQ_24425</name>
</gene>
<dbReference type="InterPro" id="IPR052515">
    <property type="entry name" value="Gfo/Idh/MocA_Oxidoreductase"/>
</dbReference>
<dbReference type="Pfam" id="PF01408">
    <property type="entry name" value="GFO_IDH_MocA"/>
    <property type="match status" value="1"/>
</dbReference>
<dbReference type="Pfam" id="PF22725">
    <property type="entry name" value="GFO_IDH_MocA_C3"/>
    <property type="match status" value="1"/>
</dbReference>
<dbReference type="SUPFAM" id="SSF55347">
    <property type="entry name" value="Glyceraldehyde-3-phosphate dehydrogenase-like, C-terminal domain"/>
    <property type="match status" value="1"/>
</dbReference>
<feature type="domain" description="GFO/IDH/MocA-like oxidoreductase" evidence="2">
    <location>
        <begin position="131"/>
        <end position="255"/>
    </location>
</feature>
<evidence type="ECO:0000313" key="4">
    <source>
        <dbReference type="Proteomes" id="UP001580407"/>
    </source>
</evidence>
<dbReference type="InterPro" id="IPR036291">
    <property type="entry name" value="NAD(P)-bd_dom_sf"/>
</dbReference>
<dbReference type="InterPro" id="IPR000683">
    <property type="entry name" value="Gfo/Idh/MocA-like_OxRdtase_N"/>
</dbReference>
<dbReference type="Proteomes" id="UP001580407">
    <property type="component" value="Unassembled WGS sequence"/>
</dbReference>
<reference evidence="3 4" key="1">
    <citation type="submission" date="2024-09" db="EMBL/GenBank/DDBJ databases">
        <authorList>
            <person name="Ruan L."/>
        </authorList>
    </citation>
    <scope>NUCLEOTIDE SEQUENCE [LARGE SCALE GENOMIC DNA]</scope>
    <source>
        <strain evidence="3 4">D33</strain>
    </source>
</reference>
<dbReference type="EMBL" id="JBHILM010000034">
    <property type="protein sequence ID" value="MFB5684064.1"/>
    <property type="molecule type" value="Genomic_DNA"/>
</dbReference>
<keyword evidence="4" id="KW-1185">Reference proteome</keyword>
<dbReference type="InterPro" id="IPR055170">
    <property type="entry name" value="GFO_IDH_MocA-like_dom"/>
</dbReference>
<accession>A0ABV5BFB1</accession>
<dbReference type="PANTHER" id="PTHR43249">
    <property type="entry name" value="UDP-N-ACETYL-2-AMINO-2-DEOXY-D-GLUCURONATE OXIDASE"/>
    <property type="match status" value="1"/>
</dbReference>
<dbReference type="SUPFAM" id="SSF51735">
    <property type="entry name" value="NAD(P)-binding Rossmann-fold domains"/>
    <property type="match status" value="1"/>
</dbReference>
<dbReference type="Gene3D" id="3.30.360.10">
    <property type="entry name" value="Dihydrodipicolinate Reductase, domain 2"/>
    <property type="match status" value="1"/>
</dbReference>
<dbReference type="Gene3D" id="3.40.50.720">
    <property type="entry name" value="NAD(P)-binding Rossmann-like Domain"/>
    <property type="match status" value="1"/>
</dbReference>
<name>A0ABV5BFB1_9BACL</name>
<dbReference type="RefSeq" id="WP_375527778.1">
    <property type="nucleotide sequence ID" value="NZ_JBHILM010000034.1"/>
</dbReference>
<proteinExistence type="predicted"/>
<sequence length="334" mass="36917">MKQLGAAIIGCGSIYPLHAQSVSEMEDVSLRLLVDRDRKKAEAAAAEYGAEAADDYRDILTREDIGVVHLCTPHHEHAGLAVELLAAGKHVVTEKPIAESIEAGERMVQAAAGSTAQLGVVLQNRYNDSSQTIRRIIDSGELGRLIGMKGIVTWHRDEAYYARSDWRGQWATEGGGVLINQAIHTLDLLQWFGGLVESVRGSITTDVLEGVIEVEDTAHAHFRFTSGATAVLYATNAYAVNSPVELEIVFEQGTLYQRRDCLYLYRGGKETLLCEPPLAITGAKSYWGTSHRLMIRDFYTHIREGKKFWLDGAEGIQSLRLVKQIYESSRSARV</sequence>
<organism evidence="3 4">
    <name type="scientific">Paenibacillus terreus</name>
    <dbReference type="NCBI Taxonomy" id="1387834"/>
    <lineage>
        <taxon>Bacteria</taxon>
        <taxon>Bacillati</taxon>
        <taxon>Bacillota</taxon>
        <taxon>Bacilli</taxon>
        <taxon>Bacillales</taxon>
        <taxon>Paenibacillaceae</taxon>
        <taxon>Paenibacillus</taxon>
    </lineage>
</organism>